<dbReference type="GO" id="GO:0008168">
    <property type="term" value="F:methyltransferase activity"/>
    <property type="evidence" value="ECO:0007669"/>
    <property type="project" value="UniProtKB-KW"/>
</dbReference>
<keyword evidence="2" id="KW-0479">Metal-binding</keyword>
<dbReference type="RefSeq" id="WP_106090759.1">
    <property type="nucleotide sequence ID" value="NZ_PVNL01000074.1"/>
</dbReference>
<evidence type="ECO:0000259" key="6">
    <source>
        <dbReference type="PROSITE" id="PS51296"/>
    </source>
</evidence>
<comment type="caution">
    <text evidence="7">The sequence shown here is derived from an EMBL/GenBank/DDBJ whole genome shotgun (WGS) entry which is preliminary data.</text>
</comment>
<dbReference type="PANTHER" id="PTHR21266">
    <property type="entry name" value="IRON-SULFUR DOMAIN CONTAINING PROTEIN"/>
    <property type="match status" value="1"/>
</dbReference>
<feature type="domain" description="Rieske" evidence="6">
    <location>
        <begin position="6"/>
        <end position="110"/>
    </location>
</feature>
<name>A0A2S9YN06_9BACT</name>
<accession>A0A2S9YN06</accession>
<sequence>MIPNEWYAVFEANKLGRKPVGIKRLGEELVLWRDAAGNAVGMVNRCPHRGAKLHLGTVSQGCIQCPYHGFLFDSRGACRYVPANGGERAIPKGLHAKAWPVREKHGLIWLFWGDAREHYPEIPWFPQAPEDDANSSQQSALYDFHYARAIENAMDAHHFPCIHGAIAPNCGFAVDPMEAEWDGEEIRVTAGLKRHMDEPDEDAVMFRMKFKFPNIFYVDLTDSVWLIQVATPVDEHTTWGFVRYYQRFVTLPKIGPLISGALMRFDAVLAQNVQDVPVFSTQTPHKPGLDAGYKLIKADRGIYYYLSERERRIKAAKEQQQAKAALEAEAAT</sequence>
<evidence type="ECO:0000313" key="7">
    <source>
        <dbReference type="EMBL" id="PRQ06471.1"/>
    </source>
</evidence>
<dbReference type="GO" id="GO:0046872">
    <property type="term" value="F:metal ion binding"/>
    <property type="evidence" value="ECO:0007669"/>
    <property type="project" value="UniProtKB-KW"/>
</dbReference>
<protein>
    <submittedName>
        <fullName evidence="7">Methylxanthine N1-demethylase NdmA</fullName>
        <ecNumber evidence="7">1.14.13.178</ecNumber>
    </submittedName>
</protein>
<dbReference type="InterPro" id="IPR036922">
    <property type="entry name" value="Rieske_2Fe-2S_sf"/>
</dbReference>
<dbReference type="OrthoDB" id="9790995at2"/>
<dbReference type="Gene3D" id="2.102.10.10">
    <property type="entry name" value="Rieske [2Fe-2S] iron-sulphur domain"/>
    <property type="match status" value="1"/>
</dbReference>
<dbReference type="Pfam" id="PF00355">
    <property type="entry name" value="Rieske"/>
    <property type="match status" value="1"/>
</dbReference>
<dbReference type="GO" id="GO:0016491">
    <property type="term" value="F:oxidoreductase activity"/>
    <property type="evidence" value="ECO:0007669"/>
    <property type="project" value="UniProtKB-KW"/>
</dbReference>
<dbReference type="SUPFAM" id="SSF50022">
    <property type="entry name" value="ISP domain"/>
    <property type="match status" value="1"/>
</dbReference>
<gene>
    <name evidence="7" type="primary">ndmA</name>
    <name evidence="7" type="ORF">ENSA7_37900</name>
</gene>
<dbReference type="PANTHER" id="PTHR21266:SF59">
    <property type="entry name" value="BLR4922 PROTEIN"/>
    <property type="match status" value="1"/>
</dbReference>
<evidence type="ECO:0000256" key="4">
    <source>
        <dbReference type="ARBA" id="ARBA00023004"/>
    </source>
</evidence>
<dbReference type="Gene3D" id="3.90.380.10">
    <property type="entry name" value="Naphthalene 1,2-dioxygenase Alpha Subunit, Chain A, domain 1"/>
    <property type="match status" value="1"/>
</dbReference>
<dbReference type="EC" id="1.14.13.178" evidence="7"/>
<reference evidence="7 8" key="1">
    <citation type="submission" date="2018-03" db="EMBL/GenBank/DDBJ databases">
        <title>Draft Genome Sequences of the Obligatory Marine Myxobacteria Enhygromyxa salina SWB007.</title>
        <authorList>
            <person name="Poehlein A."/>
            <person name="Moghaddam J.A."/>
            <person name="Harms H."/>
            <person name="Alanjari M."/>
            <person name="Koenig G.M."/>
            <person name="Daniel R."/>
            <person name="Schaeberle T.F."/>
        </authorList>
    </citation>
    <scope>NUCLEOTIDE SEQUENCE [LARGE SCALE GENOMIC DNA]</scope>
    <source>
        <strain evidence="7 8">SWB007</strain>
    </source>
</reference>
<dbReference type="SUPFAM" id="SSF55961">
    <property type="entry name" value="Bet v1-like"/>
    <property type="match status" value="1"/>
</dbReference>
<dbReference type="GO" id="GO:0032259">
    <property type="term" value="P:methylation"/>
    <property type="evidence" value="ECO:0007669"/>
    <property type="project" value="UniProtKB-KW"/>
</dbReference>
<keyword evidence="3 7" id="KW-0560">Oxidoreductase</keyword>
<evidence type="ECO:0000313" key="8">
    <source>
        <dbReference type="Proteomes" id="UP000238823"/>
    </source>
</evidence>
<proteinExistence type="predicted"/>
<dbReference type="AlphaFoldDB" id="A0A2S9YN06"/>
<organism evidence="7 8">
    <name type="scientific">Enhygromyxa salina</name>
    <dbReference type="NCBI Taxonomy" id="215803"/>
    <lineage>
        <taxon>Bacteria</taxon>
        <taxon>Pseudomonadati</taxon>
        <taxon>Myxococcota</taxon>
        <taxon>Polyangia</taxon>
        <taxon>Nannocystales</taxon>
        <taxon>Nannocystaceae</taxon>
        <taxon>Enhygromyxa</taxon>
    </lineage>
</organism>
<dbReference type="InterPro" id="IPR017941">
    <property type="entry name" value="Rieske_2Fe-2S"/>
</dbReference>
<keyword evidence="5" id="KW-0411">Iron-sulfur</keyword>
<keyword evidence="4" id="KW-0408">Iron</keyword>
<dbReference type="InterPro" id="IPR050584">
    <property type="entry name" value="Cholesterol_7-desaturase"/>
</dbReference>
<keyword evidence="1" id="KW-0001">2Fe-2S</keyword>
<dbReference type="Proteomes" id="UP000238823">
    <property type="component" value="Unassembled WGS sequence"/>
</dbReference>
<keyword evidence="7" id="KW-0808">Transferase</keyword>
<keyword evidence="7" id="KW-0489">Methyltransferase</keyword>
<evidence type="ECO:0000256" key="2">
    <source>
        <dbReference type="ARBA" id="ARBA00022723"/>
    </source>
</evidence>
<dbReference type="EMBL" id="PVNL01000074">
    <property type="protein sequence ID" value="PRQ06471.1"/>
    <property type="molecule type" value="Genomic_DNA"/>
</dbReference>
<dbReference type="GO" id="GO:0051537">
    <property type="term" value="F:2 iron, 2 sulfur cluster binding"/>
    <property type="evidence" value="ECO:0007669"/>
    <property type="project" value="UniProtKB-KW"/>
</dbReference>
<evidence type="ECO:0000256" key="5">
    <source>
        <dbReference type="ARBA" id="ARBA00023014"/>
    </source>
</evidence>
<dbReference type="PROSITE" id="PS51296">
    <property type="entry name" value="RIESKE"/>
    <property type="match status" value="1"/>
</dbReference>
<evidence type="ECO:0000256" key="3">
    <source>
        <dbReference type="ARBA" id="ARBA00023002"/>
    </source>
</evidence>
<evidence type="ECO:0000256" key="1">
    <source>
        <dbReference type="ARBA" id="ARBA00022714"/>
    </source>
</evidence>